<accession>A0A812JDE9</accession>
<keyword evidence="2" id="KW-1185">Reference proteome</keyword>
<sequence length="108" mass="11563">MMSSATSAGLPVFHGTVGCSSPHFRRCARSADAADANQLRVNVFSRLSIAMSWSMELPSLQVRCSQRSSTPVAKRPVDGAPIASGCCFDLPSNCLVSLPHVSNERQVR</sequence>
<protein>
    <submittedName>
        <fullName evidence="1">Uncharacterized protein</fullName>
    </submittedName>
</protein>
<proteinExistence type="predicted"/>
<organism evidence="1 2">
    <name type="scientific">Symbiodinium natans</name>
    <dbReference type="NCBI Taxonomy" id="878477"/>
    <lineage>
        <taxon>Eukaryota</taxon>
        <taxon>Sar</taxon>
        <taxon>Alveolata</taxon>
        <taxon>Dinophyceae</taxon>
        <taxon>Suessiales</taxon>
        <taxon>Symbiodiniaceae</taxon>
        <taxon>Symbiodinium</taxon>
    </lineage>
</organism>
<dbReference type="AlphaFoldDB" id="A0A812JDE9"/>
<dbReference type="EMBL" id="CAJNDS010000413">
    <property type="protein sequence ID" value="CAE7203724.1"/>
    <property type="molecule type" value="Genomic_DNA"/>
</dbReference>
<evidence type="ECO:0000313" key="1">
    <source>
        <dbReference type="EMBL" id="CAE7203724.1"/>
    </source>
</evidence>
<name>A0A812JDE9_9DINO</name>
<gene>
    <name evidence="1" type="ORF">SNAT2548_LOCUS6285</name>
</gene>
<comment type="caution">
    <text evidence="1">The sequence shown here is derived from an EMBL/GenBank/DDBJ whole genome shotgun (WGS) entry which is preliminary data.</text>
</comment>
<evidence type="ECO:0000313" key="2">
    <source>
        <dbReference type="Proteomes" id="UP000604046"/>
    </source>
</evidence>
<reference evidence="1" key="1">
    <citation type="submission" date="2021-02" db="EMBL/GenBank/DDBJ databases">
        <authorList>
            <person name="Dougan E. K."/>
            <person name="Rhodes N."/>
            <person name="Thang M."/>
            <person name="Chan C."/>
        </authorList>
    </citation>
    <scope>NUCLEOTIDE SEQUENCE</scope>
</reference>
<dbReference type="Proteomes" id="UP000604046">
    <property type="component" value="Unassembled WGS sequence"/>
</dbReference>